<name>A0ABN2FXM0_9MICO</name>
<proteinExistence type="predicted"/>
<dbReference type="RefSeq" id="WP_344050632.1">
    <property type="nucleotide sequence ID" value="NZ_BAAAPK010000001.1"/>
</dbReference>
<keyword evidence="3" id="KW-1185">Reference proteome</keyword>
<dbReference type="Proteomes" id="UP001500596">
    <property type="component" value="Unassembled WGS sequence"/>
</dbReference>
<dbReference type="EMBL" id="BAAAPK010000001">
    <property type="protein sequence ID" value="GAA1661671.1"/>
    <property type="molecule type" value="Genomic_DNA"/>
</dbReference>
<evidence type="ECO:0000256" key="1">
    <source>
        <dbReference type="SAM" id="Phobius"/>
    </source>
</evidence>
<reference evidence="2 3" key="1">
    <citation type="journal article" date="2019" name="Int. J. Syst. Evol. Microbiol.">
        <title>The Global Catalogue of Microorganisms (GCM) 10K type strain sequencing project: providing services to taxonomists for standard genome sequencing and annotation.</title>
        <authorList>
            <consortium name="The Broad Institute Genomics Platform"/>
            <consortium name="The Broad Institute Genome Sequencing Center for Infectious Disease"/>
            <person name="Wu L."/>
            <person name="Ma J."/>
        </authorList>
    </citation>
    <scope>NUCLEOTIDE SEQUENCE [LARGE SCALE GENOMIC DNA]</scope>
    <source>
        <strain evidence="2 3">JCM 15575</strain>
    </source>
</reference>
<evidence type="ECO:0000313" key="2">
    <source>
        <dbReference type="EMBL" id="GAA1661671.1"/>
    </source>
</evidence>
<keyword evidence="1" id="KW-0472">Membrane</keyword>
<sequence length="236" mass="26339">MVNEESILIQLTWRNGAGNDTVINVFGRRSESAFDQLVIALTDAGLLSMDAPAAHEAYALGGFAPFVLRPEDVRDGDRAVFLNIDPTWTLGDLERVLRSSSFVLRHSGTGPYEELYVLTLEDLLAFGGVVLDSVGAASIALGLARAFQRQRFRETRKLGRDWVRSGNTDLPPQLKNQLVLMESWRPGMLKVRFDLDDVGASAAMRTADFEYIDHVATWVRRDRISAWSTLPRTELD</sequence>
<keyword evidence="1" id="KW-0812">Transmembrane</keyword>
<gene>
    <name evidence="2" type="ORF">GCM10009807_01680</name>
</gene>
<organism evidence="2 3">
    <name type="scientific">Microbacterium lacus</name>
    <dbReference type="NCBI Taxonomy" id="415217"/>
    <lineage>
        <taxon>Bacteria</taxon>
        <taxon>Bacillati</taxon>
        <taxon>Actinomycetota</taxon>
        <taxon>Actinomycetes</taxon>
        <taxon>Micrococcales</taxon>
        <taxon>Microbacteriaceae</taxon>
        <taxon>Microbacterium</taxon>
    </lineage>
</organism>
<evidence type="ECO:0000313" key="3">
    <source>
        <dbReference type="Proteomes" id="UP001500596"/>
    </source>
</evidence>
<keyword evidence="1" id="KW-1133">Transmembrane helix</keyword>
<comment type="caution">
    <text evidence="2">The sequence shown here is derived from an EMBL/GenBank/DDBJ whole genome shotgun (WGS) entry which is preliminary data.</text>
</comment>
<feature type="transmembrane region" description="Helical" evidence="1">
    <location>
        <begin position="123"/>
        <end position="147"/>
    </location>
</feature>
<accession>A0ABN2FXM0</accession>
<protein>
    <submittedName>
        <fullName evidence="2">Uncharacterized protein</fullName>
    </submittedName>
</protein>